<feature type="transmembrane region" description="Helical" evidence="1">
    <location>
        <begin position="50"/>
        <end position="69"/>
    </location>
</feature>
<dbReference type="Gramene" id="OB08G12720.1">
    <property type="protein sequence ID" value="OB08G12720.1"/>
    <property type="gene ID" value="OB08G12720"/>
</dbReference>
<evidence type="ECO:0000256" key="1">
    <source>
        <dbReference type="SAM" id="Phobius"/>
    </source>
</evidence>
<evidence type="ECO:0000313" key="3">
    <source>
        <dbReference type="Proteomes" id="UP000006038"/>
    </source>
</evidence>
<evidence type="ECO:0000313" key="2">
    <source>
        <dbReference type="EnsemblPlants" id="OB08G12720.1"/>
    </source>
</evidence>
<dbReference type="EnsemblPlants" id="OB08G12720.1">
    <property type="protein sequence ID" value="OB08G12720.1"/>
    <property type="gene ID" value="OB08G12720"/>
</dbReference>
<dbReference type="Proteomes" id="UP000006038">
    <property type="component" value="Chromosome 8"/>
</dbReference>
<dbReference type="HOGENOM" id="CLU_2675059_0_0_1"/>
<keyword evidence="1" id="KW-1133">Transmembrane helix</keyword>
<name>J3MQ93_ORYBR</name>
<organism evidence="2">
    <name type="scientific">Oryza brachyantha</name>
    <name type="common">malo sina</name>
    <dbReference type="NCBI Taxonomy" id="4533"/>
    <lineage>
        <taxon>Eukaryota</taxon>
        <taxon>Viridiplantae</taxon>
        <taxon>Streptophyta</taxon>
        <taxon>Embryophyta</taxon>
        <taxon>Tracheophyta</taxon>
        <taxon>Spermatophyta</taxon>
        <taxon>Magnoliopsida</taxon>
        <taxon>Liliopsida</taxon>
        <taxon>Poales</taxon>
        <taxon>Poaceae</taxon>
        <taxon>BOP clade</taxon>
        <taxon>Oryzoideae</taxon>
        <taxon>Oryzeae</taxon>
        <taxon>Oryzinae</taxon>
        <taxon>Oryza</taxon>
    </lineage>
</organism>
<proteinExistence type="predicted"/>
<keyword evidence="1" id="KW-0472">Membrane</keyword>
<dbReference type="AlphaFoldDB" id="J3MQ93"/>
<accession>J3MQ93</accession>
<reference evidence="2" key="1">
    <citation type="journal article" date="2013" name="Nat. Commun.">
        <title>Whole-genome sequencing of Oryza brachyantha reveals mechanisms underlying Oryza genome evolution.</title>
        <authorList>
            <person name="Chen J."/>
            <person name="Huang Q."/>
            <person name="Gao D."/>
            <person name="Wang J."/>
            <person name="Lang Y."/>
            <person name="Liu T."/>
            <person name="Li B."/>
            <person name="Bai Z."/>
            <person name="Luis Goicoechea J."/>
            <person name="Liang C."/>
            <person name="Chen C."/>
            <person name="Zhang W."/>
            <person name="Sun S."/>
            <person name="Liao Y."/>
            <person name="Zhang X."/>
            <person name="Yang L."/>
            <person name="Song C."/>
            <person name="Wang M."/>
            <person name="Shi J."/>
            <person name="Liu G."/>
            <person name="Liu J."/>
            <person name="Zhou H."/>
            <person name="Zhou W."/>
            <person name="Yu Q."/>
            <person name="An N."/>
            <person name="Chen Y."/>
            <person name="Cai Q."/>
            <person name="Wang B."/>
            <person name="Liu B."/>
            <person name="Min J."/>
            <person name="Huang Y."/>
            <person name="Wu H."/>
            <person name="Li Z."/>
            <person name="Zhang Y."/>
            <person name="Yin Y."/>
            <person name="Song W."/>
            <person name="Jiang J."/>
            <person name="Jackson S.A."/>
            <person name="Wing R.A."/>
            <person name="Wang J."/>
            <person name="Chen M."/>
        </authorList>
    </citation>
    <scope>NUCLEOTIDE SEQUENCE [LARGE SCALE GENOMIC DNA]</scope>
    <source>
        <strain evidence="2">cv. IRGC 101232</strain>
    </source>
</reference>
<protein>
    <submittedName>
        <fullName evidence="2">Uncharacterized protein</fullName>
    </submittedName>
</protein>
<reference evidence="2" key="2">
    <citation type="submission" date="2013-04" db="UniProtKB">
        <authorList>
            <consortium name="EnsemblPlants"/>
        </authorList>
    </citation>
    <scope>IDENTIFICATION</scope>
</reference>
<sequence>MVIDHDGGTSRSLVLDVSYNVLLTRIGQELWVHLNKLRSLPSSVCEMRSLHLLMGFSSVCLPLLAIAVLRLQHDL</sequence>
<keyword evidence="3" id="KW-1185">Reference proteome</keyword>
<keyword evidence="1" id="KW-0812">Transmembrane</keyword>